<gene>
    <name evidence="1" type="ORF">B0T25DRAFT_430655</name>
</gene>
<feature type="non-terminal residue" evidence="1">
    <location>
        <position position="1"/>
    </location>
</feature>
<feature type="non-terminal residue" evidence="1">
    <location>
        <position position="160"/>
    </location>
</feature>
<evidence type="ECO:0000313" key="2">
    <source>
        <dbReference type="Proteomes" id="UP001275084"/>
    </source>
</evidence>
<accession>A0AAJ0HWH4</accession>
<comment type="caution">
    <text evidence="1">The sequence shown here is derived from an EMBL/GenBank/DDBJ whole genome shotgun (WGS) entry which is preliminary data.</text>
</comment>
<name>A0AAJ0HWH4_9PEZI</name>
<proteinExistence type="predicted"/>
<reference evidence="1" key="1">
    <citation type="journal article" date="2023" name="Mol. Phylogenet. Evol.">
        <title>Genome-scale phylogeny and comparative genomics of the fungal order Sordariales.</title>
        <authorList>
            <person name="Hensen N."/>
            <person name="Bonometti L."/>
            <person name="Westerberg I."/>
            <person name="Brannstrom I.O."/>
            <person name="Guillou S."/>
            <person name="Cros-Aarteil S."/>
            <person name="Calhoun S."/>
            <person name="Haridas S."/>
            <person name="Kuo A."/>
            <person name="Mondo S."/>
            <person name="Pangilinan J."/>
            <person name="Riley R."/>
            <person name="LaButti K."/>
            <person name="Andreopoulos B."/>
            <person name="Lipzen A."/>
            <person name="Chen C."/>
            <person name="Yan M."/>
            <person name="Daum C."/>
            <person name="Ng V."/>
            <person name="Clum A."/>
            <person name="Steindorff A."/>
            <person name="Ohm R.A."/>
            <person name="Martin F."/>
            <person name="Silar P."/>
            <person name="Natvig D.O."/>
            <person name="Lalanne C."/>
            <person name="Gautier V."/>
            <person name="Ament-Velasquez S.L."/>
            <person name="Kruys A."/>
            <person name="Hutchinson M.I."/>
            <person name="Powell A.J."/>
            <person name="Barry K."/>
            <person name="Miller A.N."/>
            <person name="Grigoriev I.V."/>
            <person name="Debuchy R."/>
            <person name="Gladieux P."/>
            <person name="Hiltunen Thoren M."/>
            <person name="Johannesson H."/>
        </authorList>
    </citation>
    <scope>NUCLEOTIDE SEQUENCE</scope>
    <source>
        <strain evidence="1">CBS 955.72</strain>
    </source>
</reference>
<reference evidence="1" key="2">
    <citation type="submission" date="2023-06" db="EMBL/GenBank/DDBJ databases">
        <authorList>
            <consortium name="Lawrence Berkeley National Laboratory"/>
            <person name="Haridas S."/>
            <person name="Hensen N."/>
            <person name="Bonometti L."/>
            <person name="Westerberg I."/>
            <person name="Brannstrom I.O."/>
            <person name="Guillou S."/>
            <person name="Cros-Aarteil S."/>
            <person name="Calhoun S."/>
            <person name="Kuo A."/>
            <person name="Mondo S."/>
            <person name="Pangilinan J."/>
            <person name="Riley R."/>
            <person name="Labutti K."/>
            <person name="Andreopoulos B."/>
            <person name="Lipzen A."/>
            <person name="Chen C."/>
            <person name="Yanf M."/>
            <person name="Daum C."/>
            <person name="Ng V."/>
            <person name="Clum A."/>
            <person name="Steindorff A."/>
            <person name="Ohm R."/>
            <person name="Martin F."/>
            <person name="Silar P."/>
            <person name="Natvig D."/>
            <person name="Lalanne C."/>
            <person name="Gautier V."/>
            <person name="Ament-Velasquez S.L."/>
            <person name="Kruys A."/>
            <person name="Hutchinson M.I."/>
            <person name="Powell A.J."/>
            <person name="Barry K."/>
            <person name="Miller A.N."/>
            <person name="Grigoriev I.V."/>
            <person name="Debuchy R."/>
            <person name="Gladieux P."/>
            <person name="Thoren M.H."/>
            <person name="Johannesson H."/>
        </authorList>
    </citation>
    <scope>NUCLEOTIDE SEQUENCE</scope>
    <source>
        <strain evidence="1">CBS 955.72</strain>
    </source>
</reference>
<evidence type="ECO:0000313" key="1">
    <source>
        <dbReference type="EMBL" id="KAK3364103.1"/>
    </source>
</evidence>
<sequence length="160" mass="18478">IVYLHSQEDFDKAWATMKAYFPEQQDILRYLEETYLPPGVMEQWAGCHINKRLNFGQRTTSPVESVNRLLKSYLISGHHTVLQVVKQSFVMAQDMERSIDQATKDQQNRIRYGFLGQDWLGKAPYNVSFKALSMVDKQHLIMLSAVPTKAKPHPQPLKPC</sequence>
<organism evidence="1 2">
    <name type="scientific">Lasiosphaeria hispida</name>
    <dbReference type="NCBI Taxonomy" id="260671"/>
    <lineage>
        <taxon>Eukaryota</taxon>
        <taxon>Fungi</taxon>
        <taxon>Dikarya</taxon>
        <taxon>Ascomycota</taxon>
        <taxon>Pezizomycotina</taxon>
        <taxon>Sordariomycetes</taxon>
        <taxon>Sordariomycetidae</taxon>
        <taxon>Sordariales</taxon>
        <taxon>Lasiosphaeriaceae</taxon>
        <taxon>Lasiosphaeria</taxon>
    </lineage>
</organism>
<dbReference type="AlphaFoldDB" id="A0AAJ0HWH4"/>
<protein>
    <submittedName>
        <fullName evidence="1">Uncharacterized protein</fullName>
    </submittedName>
</protein>
<keyword evidence="2" id="KW-1185">Reference proteome</keyword>
<dbReference type="Proteomes" id="UP001275084">
    <property type="component" value="Unassembled WGS sequence"/>
</dbReference>
<dbReference type="EMBL" id="JAUIQD010000001">
    <property type="protein sequence ID" value="KAK3364103.1"/>
    <property type="molecule type" value="Genomic_DNA"/>
</dbReference>